<comment type="similarity">
    <text evidence="2 12">Belongs to the peptidase M48B family.</text>
</comment>
<keyword evidence="9 12" id="KW-1133">Transmembrane helix</keyword>
<feature type="binding site" evidence="12">
    <location>
        <position position="131"/>
    </location>
    <ligand>
        <name>Zn(2+)</name>
        <dbReference type="ChEBI" id="CHEBI:29105"/>
        <note>catalytic</note>
    </ligand>
</feature>
<dbReference type="GO" id="GO:0006508">
    <property type="term" value="P:proteolysis"/>
    <property type="evidence" value="ECO:0007669"/>
    <property type="project" value="UniProtKB-KW"/>
</dbReference>
<dbReference type="Pfam" id="PF01435">
    <property type="entry name" value="Peptidase_M48"/>
    <property type="match status" value="1"/>
</dbReference>
<dbReference type="InterPro" id="IPR050083">
    <property type="entry name" value="HtpX_protease"/>
</dbReference>
<dbReference type="PANTHER" id="PTHR43221:SF1">
    <property type="entry name" value="PROTEASE HTPX"/>
    <property type="match status" value="1"/>
</dbReference>
<dbReference type="InterPro" id="IPR001915">
    <property type="entry name" value="Peptidase_M48"/>
</dbReference>
<feature type="domain" description="Peptidase M48" evidence="13">
    <location>
        <begin position="66"/>
        <end position="281"/>
    </location>
</feature>
<comment type="caution">
    <text evidence="14">The sequence shown here is derived from an EMBL/GenBank/DDBJ whole genome shotgun (WGS) entry which is preliminary data.</text>
</comment>
<keyword evidence="5 12" id="KW-0812">Transmembrane</keyword>
<feature type="transmembrane region" description="Helical" evidence="12">
    <location>
        <begin position="141"/>
        <end position="160"/>
    </location>
</feature>
<comment type="subcellular location">
    <subcellularLocation>
        <location evidence="1 12">Cell membrane</location>
        <topology evidence="1 12">Multi-pass membrane protein</topology>
    </subcellularLocation>
</comment>
<feature type="binding site" evidence="12">
    <location>
        <position position="208"/>
    </location>
    <ligand>
        <name>Zn(2+)</name>
        <dbReference type="ChEBI" id="CHEBI:29105"/>
        <note>catalytic</note>
    </ligand>
</feature>
<dbReference type="GO" id="GO:0004222">
    <property type="term" value="F:metalloendopeptidase activity"/>
    <property type="evidence" value="ECO:0007669"/>
    <property type="project" value="UniProtKB-UniRule"/>
</dbReference>
<keyword evidence="4 12" id="KW-0645">Protease</keyword>
<dbReference type="AlphaFoldDB" id="A0A9X4RPA0"/>
<dbReference type="EMBL" id="JAPHEH010000001">
    <property type="protein sequence ID" value="MDG4475027.1"/>
    <property type="molecule type" value="Genomic_DNA"/>
</dbReference>
<gene>
    <name evidence="12 14" type="primary">htpX</name>
    <name evidence="14" type="ORF">OLX77_02490</name>
</gene>
<evidence type="ECO:0000256" key="12">
    <source>
        <dbReference type="HAMAP-Rule" id="MF_00188"/>
    </source>
</evidence>
<evidence type="ECO:0000256" key="1">
    <source>
        <dbReference type="ARBA" id="ARBA00004651"/>
    </source>
</evidence>
<evidence type="ECO:0000313" key="14">
    <source>
        <dbReference type="EMBL" id="MDG4475027.1"/>
    </source>
</evidence>
<evidence type="ECO:0000256" key="2">
    <source>
        <dbReference type="ARBA" id="ARBA00009779"/>
    </source>
</evidence>
<evidence type="ECO:0000256" key="7">
    <source>
        <dbReference type="ARBA" id="ARBA00022801"/>
    </source>
</evidence>
<dbReference type="RefSeq" id="WP_307632003.1">
    <property type="nucleotide sequence ID" value="NZ_JAPHEH010000001.1"/>
</dbReference>
<dbReference type="CDD" id="cd07336">
    <property type="entry name" value="M48B_HtpX_like"/>
    <property type="match status" value="1"/>
</dbReference>
<dbReference type="Gene3D" id="3.30.2010.10">
    <property type="entry name" value="Metalloproteases ('zincins'), catalytic domain"/>
    <property type="match status" value="1"/>
</dbReference>
<keyword evidence="15" id="KW-1185">Reference proteome</keyword>
<evidence type="ECO:0000256" key="5">
    <source>
        <dbReference type="ARBA" id="ARBA00022692"/>
    </source>
</evidence>
<evidence type="ECO:0000259" key="13">
    <source>
        <dbReference type="Pfam" id="PF01435"/>
    </source>
</evidence>
<evidence type="ECO:0000256" key="8">
    <source>
        <dbReference type="ARBA" id="ARBA00022833"/>
    </source>
</evidence>
<dbReference type="GO" id="GO:0005886">
    <property type="term" value="C:plasma membrane"/>
    <property type="evidence" value="ECO:0007669"/>
    <property type="project" value="UniProtKB-SubCell"/>
</dbReference>
<keyword evidence="7 12" id="KW-0378">Hydrolase</keyword>
<dbReference type="HAMAP" id="MF_00188">
    <property type="entry name" value="Pept_M48_protease_HtpX"/>
    <property type="match status" value="1"/>
</dbReference>
<comment type="cofactor">
    <cofactor evidence="12">
        <name>Zn(2+)</name>
        <dbReference type="ChEBI" id="CHEBI:29105"/>
    </cofactor>
    <text evidence="12">Binds 1 zinc ion per subunit.</text>
</comment>
<evidence type="ECO:0000256" key="4">
    <source>
        <dbReference type="ARBA" id="ARBA00022670"/>
    </source>
</evidence>
<sequence length="282" mass="29752">MGNTIKTAMLMAALTALFMVAGQALGGQNGMTLALLMAAGMNFFAYWFSDKLALKMGGAREVEQSEAPVLHALVAGLSARAGLPKPRVYIIDSDTPNAFATGRNPEHAAVAVTRGLISILSRDELEGVLAHELAHIKNRDILISSMAAVMAGAISALATMSQWAMLFGMGRSSDDEEGSGGMFGAIVMMILAPIAAALIQMAISRSREYLADATGAQICGRPASLANALQRLEDSNHRLPMEVNPATAQMYIVNPLSAGGVANLFSTHPPMQERIRRLLATA</sequence>
<evidence type="ECO:0000256" key="9">
    <source>
        <dbReference type="ARBA" id="ARBA00022989"/>
    </source>
</evidence>
<evidence type="ECO:0000256" key="6">
    <source>
        <dbReference type="ARBA" id="ARBA00022723"/>
    </source>
</evidence>
<name>A0A9X4RPA0_9BACT</name>
<dbReference type="PANTHER" id="PTHR43221">
    <property type="entry name" value="PROTEASE HTPX"/>
    <property type="match status" value="1"/>
</dbReference>
<feature type="active site" evidence="12">
    <location>
        <position position="132"/>
    </location>
</feature>
<feature type="transmembrane region" description="Helical" evidence="12">
    <location>
        <begin position="32"/>
        <end position="49"/>
    </location>
</feature>
<dbReference type="GO" id="GO:0008270">
    <property type="term" value="F:zinc ion binding"/>
    <property type="evidence" value="ECO:0007669"/>
    <property type="project" value="UniProtKB-UniRule"/>
</dbReference>
<evidence type="ECO:0000313" key="15">
    <source>
        <dbReference type="Proteomes" id="UP001154240"/>
    </source>
</evidence>
<dbReference type="EC" id="3.4.24.-" evidence="12"/>
<reference evidence="14" key="2">
    <citation type="submission" date="2022-10" db="EMBL/GenBank/DDBJ databases">
        <authorList>
            <person name="Aronson H.S."/>
        </authorList>
    </citation>
    <scope>NUCLEOTIDE SEQUENCE</scope>
    <source>
        <strain evidence="14">RS19-109</strain>
    </source>
</reference>
<keyword evidence="3 12" id="KW-1003">Cell membrane</keyword>
<keyword evidence="8 12" id="KW-0862">Zinc</keyword>
<feature type="transmembrane region" description="Helical" evidence="12">
    <location>
        <begin position="180"/>
        <end position="199"/>
    </location>
</feature>
<proteinExistence type="inferred from homology"/>
<evidence type="ECO:0000256" key="3">
    <source>
        <dbReference type="ARBA" id="ARBA00022475"/>
    </source>
</evidence>
<keyword evidence="6 12" id="KW-0479">Metal-binding</keyword>
<protein>
    <recommendedName>
        <fullName evidence="12">Protease HtpX homolog</fullName>
        <ecNumber evidence="12">3.4.24.-</ecNumber>
    </recommendedName>
</protein>
<evidence type="ECO:0000256" key="10">
    <source>
        <dbReference type="ARBA" id="ARBA00023049"/>
    </source>
</evidence>
<accession>A0A9X4RPA0</accession>
<dbReference type="InterPro" id="IPR022919">
    <property type="entry name" value="Pept_M48_protease_HtpX"/>
</dbReference>
<keyword evidence="10 12" id="KW-0482">Metalloprotease</keyword>
<reference evidence="14" key="1">
    <citation type="journal article" date="2022" name="bioRxiv">
        <title>Thiovibrio frasassiensisgen. nov., sp. nov., an autotrophic, elemental sulfur disproportionating bacterium isolated from sulfidic karst sediment, and proposal of Thiovibrionaceae fam. nov.</title>
        <authorList>
            <person name="Aronson H."/>
            <person name="Thomas C."/>
            <person name="Bhattacharyya M."/>
            <person name="Eckstein S."/>
            <person name="Jensen S."/>
            <person name="Barco R."/>
            <person name="Macalady J."/>
            <person name="Amend J."/>
        </authorList>
    </citation>
    <scope>NUCLEOTIDE SEQUENCE</scope>
    <source>
        <strain evidence="14">RS19-109</strain>
    </source>
</reference>
<evidence type="ECO:0000256" key="11">
    <source>
        <dbReference type="ARBA" id="ARBA00023136"/>
    </source>
</evidence>
<dbReference type="Proteomes" id="UP001154240">
    <property type="component" value="Unassembled WGS sequence"/>
</dbReference>
<dbReference type="NCBIfam" id="NF002826">
    <property type="entry name" value="PRK03001.1"/>
    <property type="match status" value="1"/>
</dbReference>
<organism evidence="14 15">
    <name type="scientific">Thiovibrio frasassiensis</name>
    <dbReference type="NCBI Taxonomy" id="2984131"/>
    <lineage>
        <taxon>Bacteria</taxon>
        <taxon>Pseudomonadati</taxon>
        <taxon>Thermodesulfobacteriota</taxon>
        <taxon>Desulfobulbia</taxon>
        <taxon>Desulfobulbales</taxon>
        <taxon>Thiovibrionaceae</taxon>
        <taxon>Thiovibrio</taxon>
    </lineage>
</organism>
<keyword evidence="11 12" id="KW-0472">Membrane</keyword>
<feature type="binding site" evidence="12">
    <location>
        <position position="135"/>
    </location>
    <ligand>
        <name>Zn(2+)</name>
        <dbReference type="ChEBI" id="CHEBI:29105"/>
        <note>catalytic</note>
    </ligand>
</feature>